<dbReference type="Pfam" id="PF13629">
    <property type="entry name" value="T2SS-T3SS_pil_N"/>
    <property type="match status" value="1"/>
</dbReference>
<gene>
    <name evidence="3" type="ORF">AD945_08500</name>
</gene>
<evidence type="ECO:0000256" key="1">
    <source>
        <dbReference type="SAM" id="SignalP"/>
    </source>
</evidence>
<accession>A0A149TIU7</accession>
<dbReference type="EMBL" id="LHZR01000106">
    <property type="protein sequence ID" value="KXV47981.1"/>
    <property type="molecule type" value="Genomic_DNA"/>
</dbReference>
<dbReference type="OrthoDB" id="7280745at2"/>
<feature type="signal peptide" evidence="1">
    <location>
        <begin position="1"/>
        <end position="21"/>
    </location>
</feature>
<dbReference type="AlphaFoldDB" id="A0A149TIU7"/>
<protein>
    <recommendedName>
        <fullName evidence="2">Pilus formation protein N-terminal domain-containing protein</fullName>
    </recommendedName>
</protein>
<evidence type="ECO:0000313" key="3">
    <source>
        <dbReference type="EMBL" id="KXV47981.1"/>
    </source>
</evidence>
<sequence>MSICTRGLGLVVLAFASQAFAEISKPVESVVNGVHIMDRTITLQAGASEIVALPSNVQSASAPLPDILSINLVSHQVAEIMGRREGRTDVLFTGRDTIYRYHVTVQRPVH</sequence>
<name>A0A149TIU7_9PROT</name>
<dbReference type="PATRIC" id="fig|318683.6.peg.3431"/>
<evidence type="ECO:0000313" key="4">
    <source>
        <dbReference type="Proteomes" id="UP000075636"/>
    </source>
</evidence>
<dbReference type="Proteomes" id="UP000075636">
    <property type="component" value="Unassembled WGS sequence"/>
</dbReference>
<evidence type="ECO:0000259" key="2">
    <source>
        <dbReference type="Pfam" id="PF13629"/>
    </source>
</evidence>
<dbReference type="InterPro" id="IPR032789">
    <property type="entry name" value="T2SS-T3SS_pil_N"/>
</dbReference>
<comment type="caution">
    <text evidence="3">The sequence shown here is derived from an EMBL/GenBank/DDBJ whole genome shotgun (WGS) entry which is preliminary data.</text>
</comment>
<feature type="domain" description="Pilus formation protein N-terminal" evidence="2">
    <location>
        <begin position="39"/>
        <end position="105"/>
    </location>
</feature>
<keyword evidence="1" id="KW-0732">Signal</keyword>
<dbReference type="RefSeq" id="WP_062108021.1">
    <property type="nucleotide sequence ID" value="NZ_LHZR01000106.1"/>
</dbReference>
<organism evidence="3 4">
    <name type="scientific">Gluconobacter albidus</name>
    <dbReference type="NCBI Taxonomy" id="318683"/>
    <lineage>
        <taxon>Bacteria</taxon>
        <taxon>Pseudomonadati</taxon>
        <taxon>Pseudomonadota</taxon>
        <taxon>Alphaproteobacteria</taxon>
        <taxon>Acetobacterales</taxon>
        <taxon>Acetobacteraceae</taxon>
        <taxon>Gluconobacter</taxon>
    </lineage>
</organism>
<feature type="chain" id="PRO_5007555736" description="Pilus formation protein N-terminal domain-containing protein" evidence="1">
    <location>
        <begin position="22"/>
        <end position="110"/>
    </location>
</feature>
<proteinExistence type="predicted"/>
<reference evidence="3 4" key="1">
    <citation type="submission" date="2015-06" db="EMBL/GenBank/DDBJ databases">
        <title>Improved classification and identification of acetic acid bacteria using matrix-assisted laser desorption/ionization time-of-flight mass spectrometry; Gluconobacter nephelii and Gluconobacter uchimurae are later heterotypic synonyms of Gluconobacter japonicus and Gluconobacter oxydans, respectively.</title>
        <authorList>
            <person name="Li L."/>
            <person name="Cleenwerck I."/>
            <person name="De Vuyst L."/>
            <person name="Vandamme P."/>
        </authorList>
    </citation>
    <scope>NUCLEOTIDE SEQUENCE [LARGE SCALE GENOMIC DNA]</scope>
    <source>
        <strain evidence="3 4">LMG 1768</strain>
    </source>
</reference>